<dbReference type="Proteomes" id="UP000198406">
    <property type="component" value="Unassembled WGS sequence"/>
</dbReference>
<comment type="catalytic activity">
    <reaction evidence="7">
        <text>diphthine methyl ester-[translation elongation factor 2] + H2O = diphthine-[translation elongation factor 2] + methanol + H(+)</text>
        <dbReference type="Rhea" id="RHEA:42656"/>
        <dbReference type="Rhea" id="RHEA-COMP:10172"/>
        <dbReference type="Rhea" id="RHEA-COMP:10173"/>
        <dbReference type="ChEBI" id="CHEBI:15377"/>
        <dbReference type="ChEBI" id="CHEBI:15378"/>
        <dbReference type="ChEBI" id="CHEBI:17790"/>
        <dbReference type="ChEBI" id="CHEBI:79005"/>
        <dbReference type="ChEBI" id="CHEBI:82696"/>
        <dbReference type="EC" id="3.1.1.97"/>
    </reaction>
</comment>
<dbReference type="InterPro" id="IPR052415">
    <property type="entry name" value="Diphthine_MTase"/>
</dbReference>
<dbReference type="GO" id="GO:0061685">
    <property type="term" value="F:diphthine methylesterase activity"/>
    <property type="evidence" value="ECO:0007669"/>
    <property type="project" value="UniProtKB-EC"/>
</dbReference>
<dbReference type="InterPro" id="IPR015943">
    <property type="entry name" value="WD40/YVTN_repeat-like_dom_sf"/>
</dbReference>
<dbReference type="SMART" id="SM00320">
    <property type="entry name" value="WD40"/>
    <property type="match status" value="5"/>
</dbReference>
<gene>
    <name evidence="8" type="ORF">FisN_39Hu013</name>
</gene>
<organism evidence="8 9">
    <name type="scientific">Fistulifera solaris</name>
    <name type="common">Oleaginous diatom</name>
    <dbReference type="NCBI Taxonomy" id="1519565"/>
    <lineage>
        <taxon>Eukaryota</taxon>
        <taxon>Sar</taxon>
        <taxon>Stramenopiles</taxon>
        <taxon>Ochrophyta</taxon>
        <taxon>Bacillariophyta</taxon>
        <taxon>Bacillariophyceae</taxon>
        <taxon>Bacillariophycidae</taxon>
        <taxon>Naviculales</taxon>
        <taxon>Naviculaceae</taxon>
        <taxon>Fistulifera</taxon>
    </lineage>
</organism>
<dbReference type="InterPro" id="IPR036322">
    <property type="entry name" value="WD40_repeat_dom_sf"/>
</dbReference>
<comment type="similarity">
    <text evidence="5">Belongs to the DPH7 family.</text>
</comment>
<dbReference type="EMBL" id="BDSP01000198">
    <property type="protein sequence ID" value="GAX23191.1"/>
    <property type="molecule type" value="Genomic_DNA"/>
</dbReference>
<dbReference type="AlphaFoldDB" id="A0A1Z5KAR0"/>
<evidence type="ECO:0000256" key="3">
    <source>
        <dbReference type="ARBA" id="ARBA00022737"/>
    </source>
</evidence>
<dbReference type="OrthoDB" id="1930760at2759"/>
<evidence type="ECO:0000313" key="8">
    <source>
        <dbReference type="EMBL" id="GAX23191.1"/>
    </source>
</evidence>
<accession>A0A1Z5KAR0</accession>
<dbReference type="Gene3D" id="2.130.10.10">
    <property type="entry name" value="YVTN repeat-like/Quinoprotein amine dehydrogenase"/>
    <property type="match status" value="1"/>
</dbReference>
<dbReference type="GO" id="GO:0017183">
    <property type="term" value="P:protein histidyl modification to diphthamide"/>
    <property type="evidence" value="ECO:0007669"/>
    <property type="project" value="TreeGrafter"/>
</dbReference>
<dbReference type="SUPFAM" id="SSF50978">
    <property type="entry name" value="WD40 repeat-like"/>
    <property type="match status" value="1"/>
</dbReference>
<evidence type="ECO:0000256" key="5">
    <source>
        <dbReference type="ARBA" id="ARBA00038092"/>
    </source>
</evidence>
<sequence length="392" mass="43508">MTDWMDARISDLNPCSLETITQSVEVIDGDDTSRVWPLMLSCYQLSEQNSTRCGSMELHLVKVPDGGSPQSMEFGKPYTILFPSETSGILDGKWTEVSSSTQNESSWCFATAHSTGEIRLQSFRFGGASDQREKPFRTTFLGQSEVDETKNGPLCLSLNWDKTANSDQKRIVSTYSNGTVELHDVYFSSSTGAANIVRKEAWQAHTLFQTPTEVWSACIVQDSVVSCGDDGAYKLWDIRCLNKPSHVLRTFDAGVTCASAHVADPNIFAVGSYDESICIHDIRFMSDTHSLLKTGSLGGGIWRIKWHPYLHNLILVGAMHGGCCVLELEGLDITEGSDVKHYITKEFTAHESMAYGADWLCYKDPYTQKTMEAAASCSFYDKSVYLWKSCDG</sequence>
<evidence type="ECO:0000256" key="6">
    <source>
        <dbReference type="ARBA" id="ARBA00039131"/>
    </source>
</evidence>
<name>A0A1Z5KAR0_FISSO</name>
<keyword evidence="3" id="KW-0677">Repeat</keyword>
<dbReference type="InterPro" id="IPR001680">
    <property type="entry name" value="WD40_rpt"/>
</dbReference>
<keyword evidence="4" id="KW-0378">Hydrolase</keyword>
<proteinExistence type="inferred from homology"/>
<evidence type="ECO:0000256" key="2">
    <source>
        <dbReference type="ARBA" id="ARBA00022574"/>
    </source>
</evidence>
<keyword evidence="2" id="KW-0853">WD repeat</keyword>
<evidence type="ECO:0000256" key="7">
    <source>
        <dbReference type="ARBA" id="ARBA00047551"/>
    </source>
</evidence>
<dbReference type="PANTHER" id="PTHR46042">
    <property type="entry name" value="DIPHTHINE METHYLTRANSFERASE"/>
    <property type="match status" value="1"/>
</dbReference>
<reference evidence="8 9" key="1">
    <citation type="journal article" date="2015" name="Plant Cell">
        <title>Oil accumulation by the oleaginous diatom Fistulifera solaris as revealed by the genome and transcriptome.</title>
        <authorList>
            <person name="Tanaka T."/>
            <person name="Maeda Y."/>
            <person name="Veluchamy A."/>
            <person name="Tanaka M."/>
            <person name="Abida H."/>
            <person name="Marechal E."/>
            <person name="Bowler C."/>
            <person name="Muto M."/>
            <person name="Sunaga Y."/>
            <person name="Tanaka M."/>
            <person name="Yoshino T."/>
            <person name="Taniguchi T."/>
            <person name="Fukuda Y."/>
            <person name="Nemoto M."/>
            <person name="Matsumoto M."/>
            <person name="Wong P.S."/>
            <person name="Aburatani S."/>
            <person name="Fujibuchi W."/>
        </authorList>
    </citation>
    <scope>NUCLEOTIDE SEQUENCE [LARGE SCALE GENOMIC DNA]</scope>
    <source>
        <strain evidence="8 9">JPCC DA0580</strain>
    </source>
</reference>
<keyword evidence="9" id="KW-1185">Reference proteome</keyword>
<evidence type="ECO:0000256" key="1">
    <source>
        <dbReference type="ARBA" id="ARBA00005156"/>
    </source>
</evidence>
<dbReference type="GO" id="GO:0005737">
    <property type="term" value="C:cytoplasm"/>
    <property type="evidence" value="ECO:0007669"/>
    <property type="project" value="TreeGrafter"/>
</dbReference>
<evidence type="ECO:0000256" key="4">
    <source>
        <dbReference type="ARBA" id="ARBA00022801"/>
    </source>
</evidence>
<evidence type="ECO:0000313" key="9">
    <source>
        <dbReference type="Proteomes" id="UP000198406"/>
    </source>
</evidence>
<comment type="caution">
    <text evidence="8">The sequence shown here is derived from an EMBL/GenBank/DDBJ whole genome shotgun (WGS) entry which is preliminary data.</text>
</comment>
<dbReference type="PANTHER" id="PTHR46042:SF1">
    <property type="entry name" value="DIPHTHINE METHYLTRANSFERASE"/>
    <property type="match status" value="1"/>
</dbReference>
<comment type="pathway">
    <text evidence="1">Protein modification; peptidyl-diphthamide biosynthesis.</text>
</comment>
<dbReference type="InParanoid" id="A0A1Z5KAR0"/>
<dbReference type="EC" id="3.1.1.97" evidence="6"/>
<protein>
    <recommendedName>
        <fullName evidence="6">methylated diphthine methylhydrolase</fullName>
        <ecNumber evidence="6">3.1.1.97</ecNumber>
    </recommendedName>
</protein>